<dbReference type="Pfam" id="PF00877">
    <property type="entry name" value="NLPC_P60"/>
    <property type="match status" value="1"/>
</dbReference>
<organism evidence="7">
    <name type="scientific">freshwater metagenome</name>
    <dbReference type="NCBI Taxonomy" id="449393"/>
    <lineage>
        <taxon>unclassified sequences</taxon>
        <taxon>metagenomes</taxon>
        <taxon>ecological metagenomes</taxon>
    </lineage>
</organism>
<dbReference type="PANTHER" id="PTHR47053:SF1">
    <property type="entry name" value="MUREIN DD-ENDOPEPTIDASE MEPH-RELATED"/>
    <property type="match status" value="1"/>
</dbReference>
<evidence type="ECO:0000256" key="4">
    <source>
        <dbReference type="ARBA" id="ARBA00022807"/>
    </source>
</evidence>
<dbReference type="InterPro" id="IPR038765">
    <property type="entry name" value="Papain-like_cys_pep_sf"/>
</dbReference>
<sequence>MHVMSKRAGVSLFLTGAMIVTLLSAPAAQAAPSLAEVQAKVRILEEDATAAAEGAQEAKVKLESLTKTLTGIKQKAAVQGQNVSELSKSLGTIAIDQYKNGGLSQSLELLFSSDPTLYLSAAGSLDALTRRKSIQLNKFEAAEQRLNATTLTVADKVALIAAAQRKYQAQARLAQSKLAEAEKLLAQLKKEDRERLARLAEEQEDADMASSLAAAKGAKGVSGRAGTALKYALQQIGDRYVFGAAGLTTWDCSGLTMRAFKTAGVSLPHSSAAQFRYGKFVSRSNLKAGDLVFFGTPISHVGIYLGGNKMVHAPRTGSRVKVATMDMGRKKFRGGKRL</sequence>
<dbReference type="PANTHER" id="PTHR47053">
    <property type="entry name" value="MUREIN DD-ENDOPEPTIDASE MEPH-RELATED"/>
    <property type="match status" value="1"/>
</dbReference>
<proteinExistence type="inferred from homology"/>
<keyword evidence="3" id="KW-0378">Hydrolase</keyword>
<keyword evidence="4" id="KW-0788">Thiol protease</keyword>
<reference evidence="7" key="1">
    <citation type="submission" date="2014-05" db="EMBL/GenBank/DDBJ databases">
        <title>Key roles for freshwater Actinobacteria revealed by deep metagenomic sequencing.</title>
        <authorList>
            <person name="Ghai R."/>
            <person name="Mizuno C.M."/>
            <person name="Picazo A."/>
            <person name="Camacho A."/>
            <person name="Rodriguez-Valera F."/>
        </authorList>
    </citation>
    <scope>NUCLEOTIDE SEQUENCE</scope>
</reference>
<dbReference type="InterPro" id="IPR000064">
    <property type="entry name" value="NLP_P60_dom"/>
</dbReference>
<dbReference type="AlphaFoldDB" id="A0A094Q1S4"/>
<comment type="similarity">
    <text evidence="1">Belongs to the peptidase C40 family.</text>
</comment>
<keyword evidence="2" id="KW-0645">Protease</keyword>
<comment type="caution">
    <text evidence="7">The sequence shown here is derived from an EMBL/GenBank/DDBJ whole genome shotgun (WGS) entry which is preliminary data.</text>
</comment>
<dbReference type="GO" id="GO:0006508">
    <property type="term" value="P:proteolysis"/>
    <property type="evidence" value="ECO:0007669"/>
    <property type="project" value="UniProtKB-KW"/>
</dbReference>
<evidence type="ECO:0000256" key="1">
    <source>
        <dbReference type="ARBA" id="ARBA00007074"/>
    </source>
</evidence>
<dbReference type="SUPFAM" id="SSF54001">
    <property type="entry name" value="Cysteine proteinases"/>
    <property type="match status" value="1"/>
</dbReference>
<evidence type="ECO:0000256" key="2">
    <source>
        <dbReference type="ARBA" id="ARBA00022670"/>
    </source>
</evidence>
<feature type="domain" description="NlpC/P60" evidence="6">
    <location>
        <begin position="222"/>
        <end position="338"/>
    </location>
</feature>
<dbReference type="GO" id="GO:0008234">
    <property type="term" value="F:cysteine-type peptidase activity"/>
    <property type="evidence" value="ECO:0007669"/>
    <property type="project" value="UniProtKB-KW"/>
</dbReference>
<dbReference type="Gene3D" id="3.90.1720.10">
    <property type="entry name" value="endopeptidase domain like (from Nostoc punctiforme)"/>
    <property type="match status" value="1"/>
</dbReference>
<dbReference type="PROSITE" id="PS51935">
    <property type="entry name" value="NLPC_P60"/>
    <property type="match status" value="1"/>
</dbReference>
<gene>
    <name evidence="7" type="ORF">GM50_9920</name>
</gene>
<dbReference type="EMBL" id="JNSK01000031">
    <property type="protein sequence ID" value="KGA18060.1"/>
    <property type="molecule type" value="Genomic_DNA"/>
</dbReference>
<name>A0A094Q1S4_9ZZZZ</name>
<evidence type="ECO:0000256" key="5">
    <source>
        <dbReference type="SAM" id="Coils"/>
    </source>
</evidence>
<accession>A0A094Q1S4</accession>
<evidence type="ECO:0000256" key="3">
    <source>
        <dbReference type="ARBA" id="ARBA00022801"/>
    </source>
</evidence>
<evidence type="ECO:0000313" key="7">
    <source>
        <dbReference type="EMBL" id="KGA18060.1"/>
    </source>
</evidence>
<evidence type="ECO:0000259" key="6">
    <source>
        <dbReference type="PROSITE" id="PS51935"/>
    </source>
</evidence>
<keyword evidence="5" id="KW-0175">Coiled coil</keyword>
<dbReference type="InterPro" id="IPR051202">
    <property type="entry name" value="Peptidase_C40"/>
</dbReference>
<protein>
    <recommendedName>
        <fullName evidence="6">NlpC/P60 domain-containing protein</fullName>
    </recommendedName>
</protein>
<feature type="coiled-coil region" evidence="5">
    <location>
        <begin position="125"/>
        <end position="206"/>
    </location>
</feature>